<evidence type="ECO:0000256" key="1">
    <source>
        <dbReference type="SAM" id="MobiDB-lite"/>
    </source>
</evidence>
<protein>
    <submittedName>
        <fullName evidence="2">Uncharacterized protein</fullName>
    </submittedName>
</protein>
<dbReference type="OrthoDB" id="3797956at2759"/>
<proteinExistence type="predicted"/>
<keyword evidence="3" id="KW-1185">Reference proteome</keyword>
<comment type="caution">
    <text evidence="2">The sequence shown here is derived from an EMBL/GenBank/DDBJ whole genome shotgun (WGS) entry which is preliminary data.</text>
</comment>
<accession>A0A9P4WT24</accession>
<dbReference type="Proteomes" id="UP000758155">
    <property type="component" value="Unassembled WGS sequence"/>
</dbReference>
<gene>
    <name evidence="2" type="ORF">E8E12_003226</name>
</gene>
<sequence>MATEHDSNDDLYSYGGYETAMPDLLSDSELRQGKHDSGVDIETMPDAMHNEAVGTLFASQAAAEFISQAGPPIAPRRALQTVDELRQWLEKFELPQAVRTKDQAGVAVNTELPYHPPRKRPLSVQAANTVALSVPRLRSAGDSIDADQSATHEPDNDDTEVLDTNERLNLLLSDTLPMLPLEMACEWDERQRAREMYNAIDRARAIRLDFEAGLTSARESKLEIAVSNWKAAEQNRRRAECDWSKYEPPSNWLDYGGDSRMYISEADIAEEIKTLEYVVDVRTDAERDYYDLMRDFLNWAIAYITLESQDVANGRPRSTRRNALTDDIPLVLVEDMIPDNEETDLMARKSDTLTTSSILDQAKIGETLADKQIDGLQFGGRLTRTPRSFKPLDAQLFKPIHVGQDRGRDDGNAYEEDNEEVLRSFTPNVSDTDLYEDFRDMLDADDFKCPEDQRFFDALEHQELRVRAESPQGPAGPTQDPDVRIIDFASRRISKQAQNTSGGLDAAHFIEHVEHIGDPCAKNMVWGLPADEIGLFQRPISRPDSRIEHQSVVIIREVESSDSDEDTFYDASEKAEPKPPAVANTSEA</sequence>
<name>A0A9P4WT24_9PLEO</name>
<organism evidence="2 3">
    <name type="scientific">Didymella heteroderae</name>
    <dbReference type="NCBI Taxonomy" id="1769908"/>
    <lineage>
        <taxon>Eukaryota</taxon>
        <taxon>Fungi</taxon>
        <taxon>Dikarya</taxon>
        <taxon>Ascomycota</taxon>
        <taxon>Pezizomycotina</taxon>
        <taxon>Dothideomycetes</taxon>
        <taxon>Pleosporomycetidae</taxon>
        <taxon>Pleosporales</taxon>
        <taxon>Pleosporineae</taxon>
        <taxon>Didymellaceae</taxon>
        <taxon>Didymella</taxon>
    </lineage>
</organism>
<evidence type="ECO:0000313" key="2">
    <source>
        <dbReference type="EMBL" id="KAF3041875.1"/>
    </source>
</evidence>
<dbReference type="EMBL" id="SWKV01000018">
    <property type="protein sequence ID" value="KAF3041875.1"/>
    <property type="molecule type" value="Genomic_DNA"/>
</dbReference>
<evidence type="ECO:0000313" key="3">
    <source>
        <dbReference type="Proteomes" id="UP000758155"/>
    </source>
</evidence>
<dbReference type="AlphaFoldDB" id="A0A9P4WT24"/>
<feature type="region of interest" description="Disordered" evidence="1">
    <location>
        <begin position="557"/>
        <end position="588"/>
    </location>
</feature>
<reference evidence="2" key="1">
    <citation type="submission" date="2019-04" db="EMBL/GenBank/DDBJ databases">
        <title>Sequencing of skin fungus with MAO and IRED activity.</title>
        <authorList>
            <person name="Marsaioli A.J."/>
            <person name="Bonatto J.M.C."/>
            <person name="Reis Junior O."/>
        </authorList>
    </citation>
    <scope>NUCLEOTIDE SEQUENCE</scope>
    <source>
        <strain evidence="2">28M1</strain>
    </source>
</reference>